<dbReference type="Proteomes" id="UP001180616">
    <property type="component" value="Chromosome"/>
</dbReference>
<feature type="domain" description="Hemerythrin-like" evidence="1">
    <location>
        <begin position="9"/>
        <end position="136"/>
    </location>
</feature>
<protein>
    <submittedName>
        <fullName evidence="2">Hemerythrin domain-containing protein</fullName>
    </submittedName>
</protein>
<reference evidence="2" key="1">
    <citation type="submission" date="2023-09" db="EMBL/GenBank/DDBJ databases">
        <authorList>
            <consortium name="CW5 consortium"/>
            <person name="Lu C.-W."/>
        </authorList>
    </citation>
    <scope>NUCLEOTIDE SEQUENCE</scope>
    <source>
        <strain evidence="2">KPS</strain>
    </source>
</reference>
<dbReference type="InterPro" id="IPR012312">
    <property type="entry name" value="Hemerythrin-like"/>
</dbReference>
<keyword evidence="3" id="KW-1185">Reference proteome</keyword>
<proteinExistence type="predicted"/>
<gene>
    <name evidence="2" type="ORF">KPS_002124</name>
</gene>
<dbReference type="Gene3D" id="1.20.120.520">
    <property type="entry name" value="nmb1532 protein domain like"/>
    <property type="match status" value="1"/>
</dbReference>
<dbReference type="EMBL" id="CP133659">
    <property type="protein sequence ID" value="WMW64139.1"/>
    <property type="molecule type" value="Genomic_DNA"/>
</dbReference>
<evidence type="ECO:0000313" key="2">
    <source>
        <dbReference type="EMBL" id="WMW64139.1"/>
    </source>
</evidence>
<evidence type="ECO:0000259" key="1">
    <source>
        <dbReference type="Pfam" id="PF01814"/>
    </source>
</evidence>
<dbReference type="RefSeq" id="WP_309540249.1">
    <property type="nucleotide sequence ID" value="NZ_CP133659.1"/>
</dbReference>
<organism evidence="2 3">
    <name type="scientific">Nitratidesulfovibrio liaohensis</name>
    <dbReference type="NCBI Taxonomy" id="2604158"/>
    <lineage>
        <taxon>Bacteria</taxon>
        <taxon>Pseudomonadati</taxon>
        <taxon>Thermodesulfobacteriota</taxon>
        <taxon>Desulfovibrionia</taxon>
        <taxon>Desulfovibrionales</taxon>
        <taxon>Desulfovibrionaceae</taxon>
        <taxon>Nitratidesulfovibrio</taxon>
    </lineage>
</organism>
<dbReference type="Pfam" id="PF01814">
    <property type="entry name" value="Hemerythrin"/>
    <property type="match status" value="1"/>
</dbReference>
<sequence length="143" mass="15954">MAPITAAHFIRDLKDDHQRLLDTLEEARRLGLGTAEGRRGLFTCKELLSRHLRKEDTMLYPALRQAAGKGDLGNVADAFASEMQSISGGLLEFFARYDASTGVVDAGGLDFARELGRIIIALKMRIQREESRLYPAYEKTRAI</sequence>
<evidence type="ECO:0000313" key="3">
    <source>
        <dbReference type="Proteomes" id="UP001180616"/>
    </source>
</evidence>
<name>A0ABY9R056_9BACT</name>
<accession>A0ABY9R056</accession>